<name>B1I2X2_DESAP</name>
<dbReference type="SMART" id="SM01204">
    <property type="entry name" value="FIST_C"/>
    <property type="match status" value="1"/>
</dbReference>
<dbReference type="Pfam" id="PF08495">
    <property type="entry name" value="FIST"/>
    <property type="match status" value="1"/>
</dbReference>
<dbReference type="InterPro" id="IPR013702">
    <property type="entry name" value="FIST_domain_N"/>
</dbReference>
<dbReference type="SMART" id="SM00897">
    <property type="entry name" value="FIST"/>
    <property type="match status" value="1"/>
</dbReference>
<evidence type="ECO:0008006" key="5">
    <source>
        <dbReference type="Google" id="ProtNLM"/>
    </source>
</evidence>
<dbReference type="Pfam" id="PF10442">
    <property type="entry name" value="FIST_C"/>
    <property type="match status" value="1"/>
</dbReference>
<dbReference type="RefSeq" id="WP_012301925.1">
    <property type="nucleotide sequence ID" value="NC_010424.1"/>
</dbReference>
<proteinExistence type="predicted"/>
<dbReference type="STRING" id="477974.Daud_0824"/>
<keyword evidence="4" id="KW-1185">Reference proteome</keyword>
<organism evidence="3 4">
    <name type="scientific">Desulforudis audaxviator (strain MP104C)</name>
    <dbReference type="NCBI Taxonomy" id="477974"/>
    <lineage>
        <taxon>Bacteria</taxon>
        <taxon>Bacillati</taxon>
        <taxon>Bacillota</taxon>
        <taxon>Clostridia</taxon>
        <taxon>Thermoanaerobacterales</taxon>
        <taxon>Candidatus Desulforudaceae</taxon>
        <taxon>Candidatus Desulforudis</taxon>
    </lineage>
</organism>
<reference evidence="3 4" key="2">
    <citation type="journal article" date="2008" name="Science">
        <title>Environmental genomics reveals a single-species ecosystem deep within Earth.</title>
        <authorList>
            <person name="Chivian D."/>
            <person name="Brodie E.L."/>
            <person name="Alm E.J."/>
            <person name="Culley D.E."/>
            <person name="Dehal P.S."/>
            <person name="Desantis T.Z."/>
            <person name="Gihring T.M."/>
            <person name="Lapidus A."/>
            <person name="Lin L.H."/>
            <person name="Lowry S.R."/>
            <person name="Moser D.P."/>
            <person name="Richardson P.M."/>
            <person name="Southam G."/>
            <person name="Wanger G."/>
            <person name="Pratt L.M."/>
            <person name="Andersen G.L."/>
            <person name="Hazen T.C."/>
            <person name="Brockman F.J."/>
            <person name="Arkin A.P."/>
            <person name="Onstott T.C."/>
        </authorList>
    </citation>
    <scope>NUCLEOTIDE SEQUENCE [LARGE SCALE GENOMIC DNA]</scope>
    <source>
        <strain evidence="3 4">MP104C</strain>
    </source>
</reference>
<evidence type="ECO:0000259" key="2">
    <source>
        <dbReference type="SMART" id="SM01204"/>
    </source>
</evidence>
<dbReference type="EMBL" id="CP000860">
    <property type="protein sequence ID" value="ACA59339.1"/>
    <property type="molecule type" value="Genomic_DNA"/>
</dbReference>
<accession>B1I2X2</accession>
<dbReference type="Proteomes" id="UP000008544">
    <property type="component" value="Chromosome"/>
</dbReference>
<dbReference type="KEGG" id="dau:Daud_0824"/>
<dbReference type="PANTHER" id="PTHR40252:SF2">
    <property type="entry name" value="BLR0328 PROTEIN"/>
    <property type="match status" value="1"/>
</dbReference>
<feature type="domain" description="FIST" evidence="1">
    <location>
        <begin position="31"/>
        <end position="223"/>
    </location>
</feature>
<dbReference type="InterPro" id="IPR019494">
    <property type="entry name" value="FIST_C"/>
</dbReference>
<evidence type="ECO:0000259" key="1">
    <source>
        <dbReference type="SMART" id="SM00897"/>
    </source>
</evidence>
<feature type="domain" description="FIST C-domain" evidence="2">
    <location>
        <begin position="224"/>
        <end position="359"/>
    </location>
</feature>
<dbReference type="PANTHER" id="PTHR40252">
    <property type="entry name" value="BLR0328 PROTEIN"/>
    <property type="match status" value="1"/>
</dbReference>
<evidence type="ECO:0000313" key="3">
    <source>
        <dbReference type="EMBL" id="ACA59339.1"/>
    </source>
</evidence>
<dbReference type="eggNOG" id="COG3287">
    <property type="taxonomic scope" value="Bacteria"/>
</dbReference>
<protein>
    <recommendedName>
        <fullName evidence="5">FIST C domain protein</fullName>
    </recommendedName>
</protein>
<reference evidence="4" key="1">
    <citation type="submission" date="2007-10" db="EMBL/GenBank/DDBJ databases">
        <title>Complete sequence of chromosome of Desulforudis audaxviator MP104C.</title>
        <authorList>
            <person name="Copeland A."/>
            <person name="Lucas S."/>
            <person name="Lapidus A."/>
            <person name="Barry K."/>
            <person name="Glavina del Rio T."/>
            <person name="Dalin E."/>
            <person name="Tice H."/>
            <person name="Bruce D."/>
            <person name="Pitluck S."/>
            <person name="Lowry S.R."/>
            <person name="Larimer F."/>
            <person name="Land M.L."/>
            <person name="Hauser L."/>
            <person name="Kyrpides N."/>
            <person name="Ivanova N.N."/>
            <person name="Richardson P."/>
        </authorList>
    </citation>
    <scope>NUCLEOTIDE SEQUENCE [LARGE SCALE GENOMIC DNA]</scope>
    <source>
        <strain evidence="4">MP104C</strain>
    </source>
</reference>
<sequence length="379" mass="39903">MKVGTGYSRILHSREAGRQAAAQALKEIGAQPVVTFVFTTEGYDQEQVLDSVLSEVGNSRVIGASSAGIITSDGIFEDGVNVMVLSGSGIEAVTATEGFQPEAPGKTGRSLGQNLLAAKAATGGTVFVFPDGLAGNIALMLRGLYEVMGPDFQYVGGGTGDNLRFLKTYQFTESGVSSGSVAAALVTGVTVGTGVGHGWEPVGSPLVITKAEDKFIHELDERPAFSVYSERLGGIELSRFPEYGMRHPLGIVDAVGRFIVRDPIRAFPNGTLELVTEVPSKAVAYLMEGRKENLAGAARDVFRAALSAVGEPKFALLFNCVSRFLLVRNEVDDVGIGREALGPSVPMAGILTFGEVGTYTDVPLFHNKTMVVAIGGQPR</sequence>
<dbReference type="OrthoDB" id="378730at2"/>
<dbReference type="AlphaFoldDB" id="B1I2X2"/>
<dbReference type="HOGENOM" id="CLU_052774_2_0_9"/>
<evidence type="ECO:0000313" key="4">
    <source>
        <dbReference type="Proteomes" id="UP000008544"/>
    </source>
</evidence>
<gene>
    <name evidence="3" type="ordered locus">Daud_0824</name>
</gene>